<evidence type="ECO:0000259" key="2">
    <source>
        <dbReference type="PROSITE" id="PS50943"/>
    </source>
</evidence>
<dbReference type="Proteomes" id="UP000823612">
    <property type="component" value="Unassembled WGS sequence"/>
</dbReference>
<dbReference type="PROSITE" id="PS50943">
    <property type="entry name" value="HTH_CROC1"/>
    <property type="match status" value="1"/>
</dbReference>
<name>A0A9D9DW82_9BACT</name>
<reference evidence="3" key="1">
    <citation type="submission" date="2020-10" db="EMBL/GenBank/DDBJ databases">
        <authorList>
            <person name="Gilroy R."/>
        </authorList>
    </citation>
    <scope>NUCLEOTIDE SEQUENCE</scope>
    <source>
        <strain evidence="3">2889</strain>
    </source>
</reference>
<proteinExistence type="predicted"/>
<dbReference type="Pfam" id="PF01381">
    <property type="entry name" value="HTH_3"/>
    <property type="match status" value="1"/>
</dbReference>
<dbReference type="InterPro" id="IPR010982">
    <property type="entry name" value="Lambda_DNA-bd_dom_sf"/>
</dbReference>
<organism evidence="3 4">
    <name type="scientific">Candidatus Pullibacteroides excrementavium</name>
    <dbReference type="NCBI Taxonomy" id="2840905"/>
    <lineage>
        <taxon>Bacteria</taxon>
        <taxon>Pseudomonadati</taxon>
        <taxon>Bacteroidota</taxon>
        <taxon>Bacteroidia</taxon>
        <taxon>Bacteroidales</taxon>
        <taxon>Candidatus Pullibacteroides</taxon>
    </lineage>
</organism>
<evidence type="ECO:0000256" key="1">
    <source>
        <dbReference type="SAM" id="MobiDB-lite"/>
    </source>
</evidence>
<evidence type="ECO:0000313" key="4">
    <source>
        <dbReference type="Proteomes" id="UP000823612"/>
    </source>
</evidence>
<protein>
    <submittedName>
        <fullName evidence="3">Helix-turn-helix transcriptional regulator</fullName>
    </submittedName>
</protein>
<gene>
    <name evidence="3" type="ORF">IAB08_03960</name>
</gene>
<feature type="domain" description="HTH cro/C1-type" evidence="2">
    <location>
        <begin position="5"/>
        <end position="60"/>
    </location>
</feature>
<evidence type="ECO:0000313" key="3">
    <source>
        <dbReference type="EMBL" id="MBO8432434.1"/>
    </source>
</evidence>
<comment type="caution">
    <text evidence="3">The sequence shown here is derived from an EMBL/GenBank/DDBJ whole genome shotgun (WGS) entry which is preliminary data.</text>
</comment>
<dbReference type="AlphaFoldDB" id="A0A9D9DW82"/>
<feature type="region of interest" description="Disordered" evidence="1">
    <location>
        <begin position="93"/>
        <end position="116"/>
    </location>
</feature>
<dbReference type="Gene3D" id="1.10.260.40">
    <property type="entry name" value="lambda repressor-like DNA-binding domains"/>
    <property type="match status" value="1"/>
</dbReference>
<dbReference type="GO" id="GO:0003677">
    <property type="term" value="F:DNA binding"/>
    <property type="evidence" value="ECO:0007669"/>
    <property type="project" value="InterPro"/>
</dbReference>
<dbReference type="EMBL" id="JADIMZ010000059">
    <property type="protein sequence ID" value="MBO8432434.1"/>
    <property type="molecule type" value="Genomic_DNA"/>
</dbReference>
<dbReference type="SMART" id="SM00530">
    <property type="entry name" value="HTH_XRE"/>
    <property type="match status" value="1"/>
</dbReference>
<dbReference type="SUPFAM" id="SSF47413">
    <property type="entry name" value="lambda repressor-like DNA-binding domains"/>
    <property type="match status" value="1"/>
</dbReference>
<accession>A0A9D9DW82</accession>
<sequence>MIKRIELIMQSQNLTASQFADRIGIQRSGLSHILSGRNNPSLDFVLKVLKAFPELEPVWLLQGKGPMYANMSGSLPKEEKPAVEDAPVAEGHPEVLDSNVPELPFDEPSASGLAGSAVGQSPVFSSIAVDDSSVDSVSGSSSASQPFGLPLSDCGPEEVKAGLPQALEAGKRECETRNRPEERLSAVGKNPCSDARVQRIVVFYEDGTFEAYAPR</sequence>
<dbReference type="InterPro" id="IPR001387">
    <property type="entry name" value="Cro/C1-type_HTH"/>
</dbReference>
<reference evidence="3" key="2">
    <citation type="journal article" date="2021" name="PeerJ">
        <title>Extensive microbial diversity within the chicken gut microbiome revealed by metagenomics and culture.</title>
        <authorList>
            <person name="Gilroy R."/>
            <person name="Ravi A."/>
            <person name="Getino M."/>
            <person name="Pursley I."/>
            <person name="Horton D.L."/>
            <person name="Alikhan N.F."/>
            <person name="Baker D."/>
            <person name="Gharbi K."/>
            <person name="Hall N."/>
            <person name="Watson M."/>
            <person name="Adriaenssens E.M."/>
            <person name="Foster-Nyarko E."/>
            <person name="Jarju S."/>
            <person name="Secka A."/>
            <person name="Antonio M."/>
            <person name="Oren A."/>
            <person name="Chaudhuri R.R."/>
            <person name="La Ragione R."/>
            <person name="Hildebrand F."/>
            <person name="Pallen M.J."/>
        </authorList>
    </citation>
    <scope>NUCLEOTIDE SEQUENCE</scope>
    <source>
        <strain evidence="3">2889</strain>
    </source>
</reference>
<dbReference type="CDD" id="cd00093">
    <property type="entry name" value="HTH_XRE"/>
    <property type="match status" value="1"/>
</dbReference>